<reference evidence="6" key="1">
    <citation type="submission" date="2022-11" db="EMBL/GenBank/DDBJ databases">
        <title>Larsenimonas rhizosphaerae sp. nov., isolated from a tidal mudflat.</title>
        <authorList>
            <person name="Lee S.D."/>
            <person name="Kim I.S."/>
        </authorList>
    </citation>
    <scope>NUCLEOTIDE SEQUENCE</scope>
    <source>
        <strain evidence="6">GH2-1</strain>
    </source>
</reference>
<dbReference type="GO" id="GO:0004888">
    <property type="term" value="F:transmembrane signaling receptor activity"/>
    <property type="evidence" value="ECO:0007669"/>
    <property type="project" value="InterPro"/>
</dbReference>
<dbReference type="GO" id="GO:0006935">
    <property type="term" value="P:chemotaxis"/>
    <property type="evidence" value="ECO:0007669"/>
    <property type="project" value="InterPro"/>
</dbReference>
<protein>
    <submittedName>
        <fullName evidence="6">Methyl-accepting chemotaxis protein</fullName>
    </submittedName>
</protein>
<evidence type="ECO:0000313" key="7">
    <source>
        <dbReference type="Proteomes" id="UP001165678"/>
    </source>
</evidence>
<gene>
    <name evidence="6" type="ORF">OQ287_12090</name>
</gene>
<dbReference type="InterPro" id="IPR004090">
    <property type="entry name" value="Chemotax_Me-accpt_rcpt"/>
</dbReference>
<comment type="caution">
    <text evidence="6">The sequence shown here is derived from an EMBL/GenBank/DDBJ whole genome shotgun (WGS) entry which is preliminary data.</text>
</comment>
<evidence type="ECO:0000256" key="2">
    <source>
        <dbReference type="ARBA" id="ARBA00023224"/>
    </source>
</evidence>
<evidence type="ECO:0000256" key="4">
    <source>
        <dbReference type="PROSITE-ProRule" id="PRU00284"/>
    </source>
</evidence>
<proteinExistence type="inferred from homology"/>
<keyword evidence="2 4" id="KW-0807">Transducer</keyword>
<name>A0AA41ZN78_9GAMM</name>
<dbReference type="AlphaFoldDB" id="A0AA41ZN78"/>
<evidence type="ECO:0000313" key="6">
    <source>
        <dbReference type="EMBL" id="MCX2524983.1"/>
    </source>
</evidence>
<accession>A0AA41ZN78</accession>
<evidence type="ECO:0000256" key="1">
    <source>
        <dbReference type="ARBA" id="ARBA00004370"/>
    </source>
</evidence>
<dbReference type="InterPro" id="IPR004089">
    <property type="entry name" value="MCPsignal_dom"/>
</dbReference>
<dbReference type="PANTHER" id="PTHR32089">
    <property type="entry name" value="METHYL-ACCEPTING CHEMOTAXIS PROTEIN MCPB"/>
    <property type="match status" value="1"/>
</dbReference>
<feature type="domain" description="Methyl-accepting transducer" evidence="5">
    <location>
        <begin position="1"/>
        <end position="159"/>
    </location>
</feature>
<keyword evidence="7" id="KW-1185">Reference proteome</keyword>
<dbReference type="SMART" id="SM00283">
    <property type="entry name" value="MA"/>
    <property type="match status" value="1"/>
</dbReference>
<dbReference type="EMBL" id="JAPIVE010000003">
    <property type="protein sequence ID" value="MCX2524983.1"/>
    <property type="molecule type" value="Genomic_DNA"/>
</dbReference>
<dbReference type="Proteomes" id="UP001165678">
    <property type="component" value="Unassembled WGS sequence"/>
</dbReference>
<dbReference type="Gene3D" id="1.10.287.950">
    <property type="entry name" value="Methyl-accepting chemotaxis protein"/>
    <property type="match status" value="1"/>
</dbReference>
<comment type="subcellular location">
    <subcellularLocation>
        <location evidence="1">Membrane</location>
    </subcellularLocation>
</comment>
<sequence length="165" mass="17845">MSLNSAASADVGERIKELNHNAAQARELLATIGGIAQQTNLLALNAAVEAARAGEHGRGFAVVAQEVRSLANKTQESLVQITEVINAVQGSVDTVSRQLEQMGSMVSEVSQQGDSMQQEILHSRAEADQSRGNMEQMLSRTSSIHERMAQDADYMEDIERLSNAH</sequence>
<comment type="similarity">
    <text evidence="3">Belongs to the methyl-accepting chemotaxis (MCP) protein family.</text>
</comment>
<dbReference type="PRINTS" id="PR00260">
    <property type="entry name" value="CHEMTRNSDUCR"/>
</dbReference>
<dbReference type="GO" id="GO:0016020">
    <property type="term" value="C:membrane"/>
    <property type="evidence" value="ECO:0007669"/>
    <property type="project" value="UniProtKB-SubCell"/>
</dbReference>
<organism evidence="6 7">
    <name type="scientific">Larsenimonas rhizosphaerae</name>
    <dbReference type="NCBI Taxonomy" id="2944682"/>
    <lineage>
        <taxon>Bacteria</taxon>
        <taxon>Pseudomonadati</taxon>
        <taxon>Pseudomonadota</taxon>
        <taxon>Gammaproteobacteria</taxon>
        <taxon>Oceanospirillales</taxon>
        <taxon>Halomonadaceae</taxon>
        <taxon>Larsenimonas</taxon>
    </lineage>
</organism>
<dbReference type="Pfam" id="PF00015">
    <property type="entry name" value="MCPsignal"/>
    <property type="match status" value="1"/>
</dbReference>
<dbReference type="PROSITE" id="PS50111">
    <property type="entry name" value="CHEMOTAXIS_TRANSDUC_2"/>
    <property type="match status" value="1"/>
</dbReference>
<evidence type="ECO:0000259" key="5">
    <source>
        <dbReference type="PROSITE" id="PS50111"/>
    </source>
</evidence>
<dbReference type="SUPFAM" id="SSF58104">
    <property type="entry name" value="Methyl-accepting chemotaxis protein (MCP) signaling domain"/>
    <property type="match status" value="1"/>
</dbReference>
<dbReference type="GO" id="GO:0007165">
    <property type="term" value="P:signal transduction"/>
    <property type="evidence" value="ECO:0007669"/>
    <property type="project" value="UniProtKB-KW"/>
</dbReference>
<evidence type="ECO:0000256" key="3">
    <source>
        <dbReference type="ARBA" id="ARBA00029447"/>
    </source>
</evidence>
<dbReference type="PANTHER" id="PTHR32089:SF114">
    <property type="entry name" value="METHYL-ACCEPTING CHEMOTAXIS PROTEIN MCPB"/>
    <property type="match status" value="1"/>
</dbReference>